<dbReference type="Pfam" id="PF01228">
    <property type="entry name" value="Gly_radical"/>
    <property type="match status" value="1"/>
</dbReference>
<dbReference type="PANTHER" id="PTHR43641">
    <property type="entry name" value="FORMATE ACETYLTRANSFERASE 3-RELATED"/>
    <property type="match status" value="1"/>
</dbReference>
<dbReference type="PANTHER" id="PTHR43641:SF2">
    <property type="entry name" value="DEHYDRATASE YBIW-RELATED"/>
    <property type="match status" value="1"/>
</dbReference>
<evidence type="ECO:0000259" key="5">
    <source>
        <dbReference type="PROSITE" id="PS51554"/>
    </source>
</evidence>
<evidence type="ECO:0000256" key="3">
    <source>
        <dbReference type="PROSITE-ProRule" id="PRU00493"/>
    </source>
</evidence>
<keyword evidence="2" id="KW-0456">Lyase</keyword>
<keyword evidence="1 3" id="KW-0556">Organic radical</keyword>
<organism evidence="6 7">
    <name type="scientific">Rubneribacter badeniensis</name>
    <dbReference type="NCBI Taxonomy" id="2070688"/>
    <lineage>
        <taxon>Bacteria</taxon>
        <taxon>Bacillati</taxon>
        <taxon>Actinomycetota</taxon>
        <taxon>Coriobacteriia</taxon>
        <taxon>Eggerthellales</taxon>
        <taxon>Eggerthellaceae</taxon>
        <taxon>Rubneribacter</taxon>
    </lineage>
</organism>
<feature type="modified residue" description="Glycine radical" evidence="3">
    <location>
        <position position="889"/>
    </location>
</feature>
<proteinExistence type="predicted"/>
<dbReference type="GO" id="GO:0005829">
    <property type="term" value="C:cytosol"/>
    <property type="evidence" value="ECO:0007669"/>
    <property type="project" value="TreeGrafter"/>
</dbReference>
<dbReference type="Gene3D" id="3.20.70.20">
    <property type="match status" value="1"/>
</dbReference>
<gene>
    <name evidence="6" type="ORF">C2L80_07235</name>
</gene>
<dbReference type="InterPro" id="IPR051215">
    <property type="entry name" value="GRE"/>
</dbReference>
<dbReference type="InterPro" id="IPR004184">
    <property type="entry name" value="PFL_dom"/>
</dbReference>
<name>A0A2K2U505_9ACTN</name>
<feature type="domain" description="Glycine radical" evidence="4">
    <location>
        <begin position="794"/>
        <end position="914"/>
    </location>
</feature>
<dbReference type="GO" id="GO:0016829">
    <property type="term" value="F:lyase activity"/>
    <property type="evidence" value="ECO:0007669"/>
    <property type="project" value="UniProtKB-KW"/>
</dbReference>
<dbReference type="RefSeq" id="WP_103262922.1">
    <property type="nucleotide sequence ID" value="NZ_PPEL01000036.1"/>
</dbReference>
<dbReference type="NCBIfam" id="NF033715">
    <property type="entry name" value="glycyl_HPDL_Lrg"/>
    <property type="match status" value="1"/>
</dbReference>
<keyword evidence="7" id="KW-1185">Reference proteome</keyword>
<dbReference type="Pfam" id="PF02901">
    <property type="entry name" value="PFL-like"/>
    <property type="match status" value="1"/>
</dbReference>
<dbReference type="AlphaFoldDB" id="A0A2K2U505"/>
<dbReference type="SUPFAM" id="SSF51998">
    <property type="entry name" value="PFL-like glycyl radical enzymes"/>
    <property type="match status" value="1"/>
</dbReference>
<reference evidence="6 7" key="1">
    <citation type="journal article" date="2018" name="Int. J. Syst. Evol. Microbiol.">
        <title>Rubneribacter badeniensis gen. nov., sp. nov. and Enteroscipio rubneri gen. nov., sp. nov., new members of the Eggerthellaceae isolated from human faeces.</title>
        <authorList>
            <person name="Danylec N."/>
            <person name="Gobl A."/>
            <person name="Stoll D.A."/>
            <person name="Hetzer B."/>
            <person name="Kulling S.E."/>
            <person name="Huch M."/>
        </authorList>
    </citation>
    <scope>NUCLEOTIDE SEQUENCE [LARGE SCALE GENOMIC DNA]</scope>
    <source>
        <strain evidence="6 7">ResAG-85</strain>
    </source>
</reference>
<dbReference type="Proteomes" id="UP000236488">
    <property type="component" value="Unassembled WGS sequence"/>
</dbReference>
<dbReference type="PROSITE" id="PS51554">
    <property type="entry name" value="PFL"/>
    <property type="match status" value="1"/>
</dbReference>
<evidence type="ECO:0000313" key="6">
    <source>
        <dbReference type="EMBL" id="PNV65322.1"/>
    </source>
</evidence>
<dbReference type="InterPro" id="IPR001150">
    <property type="entry name" value="Gly_radical"/>
</dbReference>
<dbReference type="EMBL" id="PPEL01000036">
    <property type="protein sequence ID" value="PNV65322.1"/>
    <property type="molecule type" value="Genomic_DNA"/>
</dbReference>
<sequence>MTTAEKTRKLTEILEEKGQGLNFKYGGDGSIDQDVIAEREDLGYDASERAKALLDDYYQALASTTTEWQYNFTRKWEELEGDLTILRRAKAQAYAFAHLEPTIYPGELIVGAKTNYLRGSFGNPWLIQSFFVAKGSELYEKYKSDSNARSDMDKQVQIGTGGGNVTHDLPGAISLAGKFGLRTEEVPALNKITEYWAGKTLEEVGERISSTVPGFDVKNNLLRTATSRADSAYTIPVGRQVVSYYYPLQYGLDGMIEICDQKYLEVAGQADGDGYGGLDRMYFYQAVGIVIKGIRDWIGNYVKELDRRIPLTDDAKQKSEYEQIRETLAWIQHKPPRTFREAVQIMWFTQLALVNEEVASGMSPGRLGQVLFPWYDQDIKNGRITDDEVMEILELMRVKFTAIDLFVSTASSSVLMGNTFNNVALGGLTRDGRPASNKLDWMFLEAAERVPTTQPTLSVLWDEKLPEDFLLKAAEVVKMGSGFPAYMNCRVGQDFVLDQCAHEGMKVDEARAFAIGGCLETNAGTWKTVTVNGVEYEIPSGASGATVNGVHFISNPSVVNLVLFNGKDMRTGIQLLPPHDKKLETYEEFWEQYKAYYEFIVGIQLKFGNIQHDLHRKMMPTLWNSATTPGCLDKGHDIEHMGAMYNSTFFGVESTGTVNMVNSLASLKKLVYEDGKYTLDDMRDAIENNFGFYLASEIGSYSMSEQVQKPDGAAYDEILSDCLAAPKYGVGDPYADGILREYEEWFCKFPRALRSFMDEPLYPCQISVSTHGTFGNNEVATPDGRLAGVTFADASLSAAPGTDRKGPYALFESACCWDQSQSQNSQMNMKIHPTAIKGDAGTKHLADLVRAYMVSGGFHIQFNVVDSKMLVKAQKEPENYRDLMVRVAGFTQYWVEISKPIQDELIARTEYEGV</sequence>
<evidence type="ECO:0000256" key="2">
    <source>
        <dbReference type="ARBA" id="ARBA00023239"/>
    </source>
</evidence>
<dbReference type="PROSITE" id="PS51149">
    <property type="entry name" value="GLY_RADICAL_2"/>
    <property type="match status" value="1"/>
</dbReference>
<evidence type="ECO:0000313" key="7">
    <source>
        <dbReference type="Proteomes" id="UP000236488"/>
    </source>
</evidence>
<evidence type="ECO:0000259" key="4">
    <source>
        <dbReference type="PROSITE" id="PS51149"/>
    </source>
</evidence>
<accession>A0A2K2U505</accession>
<evidence type="ECO:0000256" key="1">
    <source>
        <dbReference type="ARBA" id="ARBA00022818"/>
    </source>
</evidence>
<comment type="caution">
    <text evidence="6">The sequence shown here is derived from an EMBL/GenBank/DDBJ whole genome shotgun (WGS) entry which is preliminary data.</text>
</comment>
<protein>
    <submittedName>
        <fullName evidence="6">MFS transporter</fullName>
    </submittedName>
</protein>
<feature type="domain" description="PFL" evidence="5">
    <location>
        <begin position="48"/>
        <end position="786"/>
    </location>
</feature>